<name>A0ABQ7NVX9_BRACM</name>
<sequence length="286" mass="32039">MSDSFEVRFTIYWRGKFEITEGVTSYKGGDVVQLDCLPQMLFTKMADALGNSLCGQRVWYKLPKDDFTELKLMCNGNEMFDKMLEATILCKAVQIFMEKDDDDIDGGDGDGSGDNGASGDRRSGEGDRVSGIGDNCDEEILEEDARVEKNIEGFVDEEENHNDEDGDGSTENQRCPFRIYCSFEKSLGMYLIKTFEDEHSCIPDGYCTVIRGRIIAKRCGVGGHNSRKCPNHGCPVYRPRKQPSGLSQDEGPSQASQNSNLGMEVGYRRLDHGSFWYCFQGMKVGY</sequence>
<gene>
    <name evidence="2" type="primary">A01g506570.1_BraROA</name>
    <name evidence="2" type="ORF">IGI04_002584</name>
</gene>
<comment type="caution">
    <text evidence="2">The sequence shown here is derived from an EMBL/GenBank/DDBJ whole genome shotgun (WGS) entry which is preliminary data.</text>
</comment>
<dbReference type="EMBL" id="JADBGQ010000001">
    <property type="protein sequence ID" value="KAG5415017.1"/>
    <property type="molecule type" value="Genomic_DNA"/>
</dbReference>
<protein>
    <submittedName>
        <fullName evidence="2">Uncharacterized protein</fullName>
    </submittedName>
</protein>
<keyword evidence="3" id="KW-1185">Reference proteome</keyword>
<feature type="compositionally biased region" description="Polar residues" evidence="1">
    <location>
        <begin position="244"/>
        <end position="259"/>
    </location>
</feature>
<evidence type="ECO:0000313" key="3">
    <source>
        <dbReference type="Proteomes" id="UP000823674"/>
    </source>
</evidence>
<feature type="region of interest" description="Disordered" evidence="1">
    <location>
        <begin position="101"/>
        <end position="134"/>
    </location>
</feature>
<feature type="compositionally biased region" description="Basic and acidic residues" evidence="1">
    <location>
        <begin position="119"/>
        <end position="128"/>
    </location>
</feature>
<accession>A0ABQ7NVX9</accession>
<reference evidence="2 3" key="1">
    <citation type="submission" date="2021-03" db="EMBL/GenBank/DDBJ databases">
        <authorList>
            <person name="King G.J."/>
            <person name="Bancroft I."/>
            <person name="Baten A."/>
            <person name="Bloomfield J."/>
            <person name="Borpatragohain P."/>
            <person name="He Z."/>
            <person name="Irish N."/>
            <person name="Irwin J."/>
            <person name="Liu K."/>
            <person name="Mauleon R.P."/>
            <person name="Moore J."/>
            <person name="Morris R."/>
            <person name="Ostergaard L."/>
            <person name="Wang B."/>
            <person name="Wells R."/>
        </authorList>
    </citation>
    <scope>NUCLEOTIDE SEQUENCE [LARGE SCALE GENOMIC DNA]</scope>
    <source>
        <strain evidence="2">R-o-18</strain>
        <tissue evidence="2">Leaf</tissue>
    </source>
</reference>
<feature type="region of interest" description="Disordered" evidence="1">
    <location>
        <begin position="240"/>
        <end position="259"/>
    </location>
</feature>
<proteinExistence type="predicted"/>
<dbReference type="Proteomes" id="UP000823674">
    <property type="component" value="Chromosome A01"/>
</dbReference>
<evidence type="ECO:0000313" key="2">
    <source>
        <dbReference type="EMBL" id="KAG5415017.1"/>
    </source>
</evidence>
<organism evidence="2 3">
    <name type="scientific">Brassica rapa subsp. trilocularis</name>
    <dbReference type="NCBI Taxonomy" id="1813537"/>
    <lineage>
        <taxon>Eukaryota</taxon>
        <taxon>Viridiplantae</taxon>
        <taxon>Streptophyta</taxon>
        <taxon>Embryophyta</taxon>
        <taxon>Tracheophyta</taxon>
        <taxon>Spermatophyta</taxon>
        <taxon>Magnoliopsida</taxon>
        <taxon>eudicotyledons</taxon>
        <taxon>Gunneridae</taxon>
        <taxon>Pentapetalae</taxon>
        <taxon>rosids</taxon>
        <taxon>malvids</taxon>
        <taxon>Brassicales</taxon>
        <taxon>Brassicaceae</taxon>
        <taxon>Brassiceae</taxon>
        <taxon>Brassica</taxon>
    </lineage>
</organism>
<evidence type="ECO:0000256" key="1">
    <source>
        <dbReference type="SAM" id="MobiDB-lite"/>
    </source>
</evidence>